<gene>
    <name evidence="15" type="primary">CYP6FV1</name>
</gene>
<name>W6E9Z4_CHIKI</name>
<dbReference type="CDD" id="cd11056">
    <property type="entry name" value="CYP6-like"/>
    <property type="match status" value="1"/>
</dbReference>
<sequence length="432" mass="49854">MIKDFTSFHDRSFAVDEDNDPLSGNLFGLAGQRWRDLRVKLSPTFTSGKLKSMYPTIRDCAQVMQVYLEKEVKSGNKIFDMRDLLARFTTNVISSVAFGIENDCINDRDNIFRKMGSKVFESNYATMFRNILTFFLPRLMILLKVRGVTHEVEDFIMSIVKQTIDHRESNKNYERKDFMQLMILLKNQGYISVDKDDEDKDEFHGDYQSSTDLKKLTFNEVAAQAFLFFVAGFETSSSTSNLCLLELCRNPRTQRKAQEEIDRVMKASNSKDITYDMLQEMKYLECCIDEALRKYPIVPMLNRECTKDHTFTGTKWTVEKGTSIYIPVQGLQRDPSIYDNPMEFRPERFLDSPTGNGNSKGLYYLPFGDGPRNCIGARMGKLQTKLALAVILSKFSFKLVDESLMHNEFEVDPTQLITTPKEPIMLKVEARK</sequence>
<keyword evidence="9 14" id="KW-0560">Oxidoreductase</keyword>
<dbReference type="GO" id="GO:0005789">
    <property type="term" value="C:endoplasmic reticulum membrane"/>
    <property type="evidence" value="ECO:0007669"/>
    <property type="project" value="UniProtKB-SubCell"/>
</dbReference>
<dbReference type="PANTHER" id="PTHR24292">
    <property type="entry name" value="CYTOCHROME P450"/>
    <property type="match status" value="1"/>
</dbReference>
<evidence type="ECO:0000256" key="4">
    <source>
        <dbReference type="ARBA" id="ARBA00010617"/>
    </source>
</evidence>
<dbReference type="FunFam" id="1.10.630.10:FF:000042">
    <property type="entry name" value="Cytochrome P450"/>
    <property type="match status" value="1"/>
</dbReference>
<evidence type="ECO:0000256" key="7">
    <source>
        <dbReference type="ARBA" id="ARBA00022824"/>
    </source>
</evidence>
<dbReference type="GO" id="GO:0004497">
    <property type="term" value="F:monooxygenase activity"/>
    <property type="evidence" value="ECO:0007669"/>
    <property type="project" value="UniProtKB-KW"/>
</dbReference>
<dbReference type="AlphaFoldDB" id="W6E9Z4"/>
<dbReference type="PRINTS" id="PR00385">
    <property type="entry name" value="P450"/>
</dbReference>
<dbReference type="InterPro" id="IPR036396">
    <property type="entry name" value="Cyt_P450_sf"/>
</dbReference>
<evidence type="ECO:0000256" key="3">
    <source>
        <dbReference type="ARBA" id="ARBA00004406"/>
    </source>
</evidence>
<keyword evidence="8" id="KW-0492">Microsome</keyword>
<dbReference type="GO" id="GO:0016705">
    <property type="term" value="F:oxidoreductase activity, acting on paired donors, with incorporation or reduction of molecular oxygen"/>
    <property type="evidence" value="ECO:0007669"/>
    <property type="project" value="InterPro"/>
</dbReference>
<dbReference type="PRINTS" id="PR00463">
    <property type="entry name" value="EP450I"/>
</dbReference>
<comment type="similarity">
    <text evidence="4 14">Belongs to the cytochrome P450 family.</text>
</comment>
<evidence type="ECO:0000256" key="1">
    <source>
        <dbReference type="ARBA" id="ARBA00001971"/>
    </source>
</evidence>
<dbReference type="InterPro" id="IPR002401">
    <property type="entry name" value="Cyt_P450_E_grp-I"/>
</dbReference>
<dbReference type="Gene3D" id="1.10.630.10">
    <property type="entry name" value="Cytochrome P450"/>
    <property type="match status" value="1"/>
</dbReference>
<keyword evidence="7" id="KW-0256">Endoplasmic reticulum</keyword>
<comment type="cofactor">
    <cofactor evidence="1 13">
        <name>heme</name>
        <dbReference type="ChEBI" id="CHEBI:30413"/>
    </cofactor>
</comment>
<dbReference type="SMR" id="W6E9Z4"/>
<dbReference type="Pfam" id="PF00067">
    <property type="entry name" value="p450"/>
    <property type="match status" value="1"/>
</dbReference>
<evidence type="ECO:0000313" key="15">
    <source>
        <dbReference type="EMBL" id="AHJ10939.1"/>
    </source>
</evidence>
<keyword evidence="6 13" id="KW-0479">Metal-binding</keyword>
<evidence type="ECO:0000256" key="13">
    <source>
        <dbReference type="PIRSR" id="PIRSR602401-1"/>
    </source>
</evidence>
<evidence type="ECO:0000256" key="2">
    <source>
        <dbReference type="ARBA" id="ARBA00004174"/>
    </source>
</evidence>
<feature type="binding site" description="axial binding residue" evidence="13">
    <location>
        <position position="374"/>
    </location>
    <ligand>
        <name>heme</name>
        <dbReference type="ChEBI" id="CHEBI:30413"/>
    </ligand>
    <ligandPart>
        <name>Fe</name>
        <dbReference type="ChEBI" id="CHEBI:18248"/>
    </ligandPart>
</feature>
<comment type="subcellular location">
    <subcellularLocation>
        <location evidence="3">Endoplasmic reticulum membrane</location>
        <topology evidence="3">Peripheral membrane protein</topology>
    </subcellularLocation>
    <subcellularLocation>
        <location evidence="2">Microsome membrane</location>
        <topology evidence="2">Peripheral membrane protein</topology>
    </subcellularLocation>
</comment>
<dbReference type="SUPFAM" id="SSF48264">
    <property type="entry name" value="Cytochrome P450"/>
    <property type="match status" value="1"/>
</dbReference>
<evidence type="ECO:0000256" key="12">
    <source>
        <dbReference type="ARBA" id="ARBA00023136"/>
    </source>
</evidence>
<evidence type="ECO:0000256" key="5">
    <source>
        <dbReference type="ARBA" id="ARBA00022617"/>
    </source>
</evidence>
<evidence type="ECO:0000256" key="6">
    <source>
        <dbReference type="ARBA" id="ARBA00022723"/>
    </source>
</evidence>
<protein>
    <submittedName>
        <fullName evidence="15">Cytochrome P450 6FV1</fullName>
    </submittedName>
</protein>
<keyword evidence="11 14" id="KW-0503">Monooxygenase</keyword>
<dbReference type="InterPro" id="IPR017972">
    <property type="entry name" value="Cyt_P450_CS"/>
</dbReference>
<reference evidence="15" key="1">
    <citation type="submission" date="2013-11" db="EMBL/GenBank/DDBJ databases">
        <title>Transcription profiling of CYP6 genes responding to insecticides in Chironomus kiinensis.</title>
        <authorList>
            <person name="Cao C."/>
        </authorList>
    </citation>
    <scope>NUCLEOTIDE SEQUENCE</scope>
</reference>
<dbReference type="PROSITE" id="PS00086">
    <property type="entry name" value="CYTOCHROME_P450"/>
    <property type="match status" value="1"/>
</dbReference>
<keyword evidence="12" id="KW-0472">Membrane</keyword>
<keyword evidence="10 13" id="KW-0408">Iron</keyword>
<organism evidence="15">
    <name type="scientific">Chironomus kiiensis</name>
    <name type="common">Midge</name>
    <dbReference type="NCBI Taxonomy" id="84408"/>
    <lineage>
        <taxon>Eukaryota</taxon>
        <taxon>Metazoa</taxon>
        <taxon>Ecdysozoa</taxon>
        <taxon>Arthropoda</taxon>
        <taxon>Hexapoda</taxon>
        <taxon>Insecta</taxon>
        <taxon>Pterygota</taxon>
        <taxon>Neoptera</taxon>
        <taxon>Endopterygota</taxon>
        <taxon>Diptera</taxon>
        <taxon>Nematocera</taxon>
        <taxon>Chironomoidea</taxon>
        <taxon>Chironomidae</taxon>
        <taxon>Chironominae</taxon>
        <taxon>Chironomus</taxon>
    </lineage>
</organism>
<dbReference type="EMBL" id="KF896081">
    <property type="protein sequence ID" value="AHJ10939.1"/>
    <property type="molecule type" value="mRNA"/>
</dbReference>
<dbReference type="InterPro" id="IPR001128">
    <property type="entry name" value="Cyt_P450"/>
</dbReference>
<evidence type="ECO:0000256" key="11">
    <source>
        <dbReference type="ARBA" id="ARBA00023033"/>
    </source>
</evidence>
<accession>W6E9Z4</accession>
<keyword evidence="5 13" id="KW-0349">Heme</keyword>
<evidence type="ECO:0000256" key="14">
    <source>
        <dbReference type="RuleBase" id="RU000461"/>
    </source>
</evidence>
<dbReference type="PANTHER" id="PTHR24292:SF100">
    <property type="entry name" value="CYTOCHROME P450 6A16, ISOFORM B-RELATED"/>
    <property type="match status" value="1"/>
</dbReference>
<evidence type="ECO:0000256" key="8">
    <source>
        <dbReference type="ARBA" id="ARBA00022848"/>
    </source>
</evidence>
<proteinExistence type="evidence at transcript level"/>
<dbReference type="InterPro" id="IPR050476">
    <property type="entry name" value="Insect_CytP450_Detox"/>
</dbReference>
<dbReference type="GO" id="GO:0005506">
    <property type="term" value="F:iron ion binding"/>
    <property type="evidence" value="ECO:0007669"/>
    <property type="project" value="InterPro"/>
</dbReference>
<dbReference type="GO" id="GO:0020037">
    <property type="term" value="F:heme binding"/>
    <property type="evidence" value="ECO:0007669"/>
    <property type="project" value="InterPro"/>
</dbReference>
<evidence type="ECO:0000256" key="10">
    <source>
        <dbReference type="ARBA" id="ARBA00023004"/>
    </source>
</evidence>
<evidence type="ECO:0000256" key="9">
    <source>
        <dbReference type="ARBA" id="ARBA00023002"/>
    </source>
</evidence>